<comment type="caution">
    <text evidence="2">The sequence shown here is derived from an EMBL/GenBank/DDBJ whole genome shotgun (WGS) entry which is preliminary data.</text>
</comment>
<dbReference type="FunFam" id="3.30.420.10:FF:000076">
    <property type="entry name" value="RBR-type E3 ubiquitin transferase"/>
    <property type="match status" value="1"/>
</dbReference>
<dbReference type="GO" id="GO:0004619">
    <property type="term" value="F:phosphoglycerate mutase activity"/>
    <property type="evidence" value="ECO:0007669"/>
    <property type="project" value="UniProtKB-EC"/>
</dbReference>
<proteinExistence type="predicted"/>
<dbReference type="GO" id="GO:0003676">
    <property type="term" value="F:nucleic acid binding"/>
    <property type="evidence" value="ECO:0007669"/>
    <property type="project" value="InterPro"/>
</dbReference>
<dbReference type="SUPFAM" id="SSF53098">
    <property type="entry name" value="Ribonuclease H-like"/>
    <property type="match status" value="1"/>
</dbReference>
<dbReference type="Proteomes" id="UP000287853">
    <property type="component" value="Unassembled WGS sequence"/>
</dbReference>
<dbReference type="EMBL" id="MTKO01000070">
    <property type="protein sequence ID" value="RWX46001.1"/>
    <property type="molecule type" value="Genomic_DNA"/>
</dbReference>
<evidence type="ECO:0000259" key="1">
    <source>
        <dbReference type="PROSITE" id="PS50879"/>
    </source>
</evidence>
<accession>A0A3S3QYX8</accession>
<dbReference type="EC" id="5.4.2.12" evidence="2"/>
<dbReference type="EC" id="3.1.26.4" evidence="2"/>
<dbReference type="Gene3D" id="3.30.420.10">
    <property type="entry name" value="Ribonuclease H-like superfamily/Ribonuclease H"/>
    <property type="match status" value="1"/>
</dbReference>
<dbReference type="CDD" id="cd09279">
    <property type="entry name" value="RNase_HI_like"/>
    <property type="match status" value="1"/>
</dbReference>
<keyword evidence="3" id="KW-1185">Reference proteome</keyword>
<protein>
    <submittedName>
        <fullName evidence="2">Putative phosphoglycerate mutase</fullName>
        <ecNumber evidence="2">3.1.26.4</ecNumber>
        <ecNumber evidence="2">5.4.2.12</ecNumber>
    </submittedName>
</protein>
<dbReference type="InterPro" id="IPR036397">
    <property type="entry name" value="RNaseH_sf"/>
</dbReference>
<feature type="domain" description="RNase H type-1" evidence="1">
    <location>
        <begin position="73"/>
        <end position="204"/>
    </location>
</feature>
<evidence type="ECO:0000313" key="3">
    <source>
        <dbReference type="Proteomes" id="UP000287853"/>
    </source>
</evidence>
<dbReference type="InterPro" id="IPR012337">
    <property type="entry name" value="RNaseH-like_sf"/>
</dbReference>
<dbReference type="Pfam" id="PF13456">
    <property type="entry name" value="RVT_3"/>
    <property type="match status" value="1"/>
</dbReference>
<dbReference type="PANTHER" id="PTHR46387:SF2">
    <property type="entry name" value="RIBONUCLEASE HI"/>
    <property type="match status" value="1"/>
</dbReference>
<dbReference type="InterPro" id="IPR002156">
    <property type="entry name" value="RNaseH_domain"/>
</dbReference>
<name>A0A3S3QYX8_9BACT</name>
<dbReference type="PANTHER" id="PTHR46387">
    <property type="entry name" value="POLYNUCLEOTIDYL TRANSFERASE, RIBONUCLEASE H-LIKE SUPERFAMILY PROTEIN"/>
    <property type="match status" value="1"/>
</dbReference>
<keyword evidence="2" id="KW-0413">Isomerase</keyword>
<gene>
    <name evidence="2" type="ORF">H206_00070</name>
</gene>
<sequence length="208" mass="22209">MPKMSQSCLDRAAVAAALGEQLPDAILENLFPEYRLADVRAVLCGAKKTAGPATLTSSPAQQQSLFVEPTSGSGLACKLFTDGASRGNPGEAGAGSVLLDGDGQELAARSLYLGKCTNNVAEYKALIMGLQSVLELDCGRVDIFLDSQLIVRQIQGQYKVKHPALKPLFEEVKELLANIDSWTVAHVPREQNKRADELANKGIDEKAA</sequence>
<organism evidence="2 3">
    <name type="scientific">Candidatus Electrothrix aarhusensis</name>
    <dbReference type="NCBI Taxonomy" id="1859131"/>
    <lineage>
        <taxon>Bacteria</taxon>
        <taxon>Pseudomonadati</taxon>
        <taxon>Thermodesulfobacteriota</taxon>
        <taxon>Desulfobulbia</taxon>
        <taxon>Desulfobulbales</taxon>
        <taxon>Desulfobulbaceae</taxon>
        <taxon>Candidatus Electrothrix</taxon>
    </lineage>
</organism>
<keyword evidence="2" id="KW-0378">Hydrolase</keyword>
<evidence type="ECO:0000313" key="2">
    <source>
        <dbReference type="EMBL" id="RWX46001.1"/>
    </source>
</evidence>
<reference evidence="2 3" key="1">
    <citation type="submission" date="2017-01" db="EMBL/GenBank/DDBJ databases">
        <title>The cable genome- insights into the physiology and evolution of filamentous bacteria capable of sulfide oxidation via long distance electron transfer.</title>
        <authorList>
            <person name="Schreiber L."/>
            <person name="Bjerg J.T."/>
            <person name="Boggild A."/>
            <person name="Van De Vossenberg J."/>
            <person name="Meysman F."/>
            <person name="Nielsen L.P."/>
            <person name="Schramm A."/>
            <person name="Kjeldsen K.U."/>
        </authorList>
    </citation>
    <scope>NUCLEOTIDE SEQUENCE [LARGE SCALE GENOMIC DNA]</scope>
    <source>
        <strain evidence="2">MCF</strain>
    </source>
</reference>
<dbReference type="AlphaFoldDB" id="A0A3S3QYX8"/>
<dbReference type="GO" id="GO:0004523">
    <property type="term" value="F:RNA-DNA hybrid ribonuclease activity"/>
    <property type="evidence" value="ECO:0007669"/>
    <property type="project" value="UniProtKB-EC"/>
</dbReference>
<dbReference type="PROSITE" id="PS50879">
    <property type="entry name" value="RNASE_H_1"/>
    <property type="match status" value="1"/>
</dbReference>